<gene>
    <name evidence="6" type="ORF">DCS45_17385</name>
</gene>
<sequence length="298" mass="31581">MIDYPAARAVALVAQTGSFDGAAAALGVTASAVSQRVRQIEERLGAVLIERGAPCRATPQGAALSRHMERVGLMERTLFRELPGGAGAGTGAAPVTLSLAVNADSLATWALAALAPFSRSEGYLIHLTVEDETETAQALRAGRVLAAVTATQRPVQGCEVTPLGAMRYHATASPEFLRRYFPQGVTEAAMARAPGLTFSQKDGLQQDWLRAEFGHSLSYPTHFLPSSQSFVEACVMGMGWALNPAPMVADHLAAGRLIELIPGAVMERPLYWQVNRLAAEELAPLSRAMTEAARASMG</sequence>
<dbReference type="NCBIfam" id="NF009888">
    <property type="entry name" value="PRK13348.1"/>
    <property type="match status" value="1"/>
</dbReference>
<evidence type="ECO:0000313" key="6">
    <source>
        <dbReference type="EMBL" id="HAR53627.1"/>
    </source>
</evidence>
<dbReference type="InterPro" id="IPR050176">
    <property type="entry name" value="LTTR"/>
</dbReference>
<dbReference type="GO" id="GO:0003677">
    <property type="term" value="F:DNA binding"/>
    <property type="evidence" value="ECO:0007669"/>
    <property type="project" value="UniProtKB-KW"/>
</dbReference>
<protein>
    <submittedName>
        <fullName evidence="6">ArgP/LysG family DNA-binding transcriptional regulator</fullName>
    </submittedName>
</protein>
<dbReference type="GO" id="GO:0003700">
    <property type="term" value="F:DNA-binding transcription factor activity"/>
    <property type="evidence" value="ECO:0007669"/>
    <property type="project" value="InterPro"/>
</dbReference>
<dbReference type="InterPro" id="IPR017685">
    <property type="entry name" value="ArgP"/>
</dbReference>
<dbReference type="NCBIfam" id="NF002964">
    <property type="entry name" value="PRK03635.1"/>
    <property type="match status" value="1"/>
</dbReference>
<dbReference type="InterPro" id="IPR000847">
    <property type="entry name" value="LysR_HTH_N"/>
</dbReference>
<keyword evidence="3 6" id="KW-0238">DNA-binding</keyword>
<comment type="similarity">
    <text evidence="1">Belongs to the LysR transcriptional regulatory family.</text>
</comment>
<dbReference type="InterPro" id="IPR036388">
    <property type="entry name" value="WH-like_DNA-bd_sf"/>
</dbReference>
<dbReference type="Proteomes" id="UP000264719">
    <property type="component" value="Unassembled WGS sequence"/>
</dbReference>
<comment type="caution">
    <text evidence="6">The sequence shown here is derived from an EMBL/GenBank/DDBJ whole genome shotgun (WGS) entry which is preliminary data.</text>
</comment>
<feature type="domain" description="HTH lysR-type" evidence="5">
    <location>
        <begin position="2"/>
        <end position="58"/>
    </location>
</feature>
<dbReference type="EMBL" id="DMVW01000169">
    <property type="protein sequence ID" value="HAR53627.1"/>
    <property type="molecule type" value="Genomic_DNA"/>
</dbReference>
<dbReference type="PROSITE" id="PS50931">
    <property type="entry name" value="HTH_LYSR"/>
    <property type="match status" value="1"/>
</dbReference>
<keyword evidence="2" id="KW-0805">Transcription regulation</keyword>
<evidence type="ECO:0000256" key="3">
    <source>
        <dbReference type="ARBA" id="ARBA00023125"/>
    </source>
</evidence>
<evidence type="ECO:0000256" key="4">
    <source>
        <dbReference type="ARBA" id="ARBA00023163"/>
    </source>
</evidence>
<dbReference type="InterPro" id="IPR036390">
    <property type="entry name" value="WH_DNA-bd_sf"/>
</dbReference>
<evidence type="ECO:0000259" key="5">
    <source>
        <dbReference type="PROSITE" id="PS50931"/>
    </source>
</evidence>
<dbReference type="Gene3D" id="1.10.10.10">
    <property type="entry name" value="Winged helix-like DNA-binding domain superfamily/Winged helix DNA-binding domain"/>
    <property type="match status" value="1"/>
</dbReference>
<dbReference type="SUPFAM" id="SSF46785">
    <property type="entry name" value="Winged helix' DNA-binding domain"/>
    <property type="match status" value="1"/>
</dbReference>
<accession>A0A348WGG5</accession>
<dbReference type="Pfam" id="PF00126">
    <property type="entry name" value="HTH_1"/>
    <property type="match status" value="1"/>
</dbReference>
<dbReference type="RefSeq" id="WP_339856189.1">
    <property type="nucleotide sequence ID" value="NZ_CAXAXR010000034.1"/>
</dbReference>
<proteinExistence type="inferred from homology"/>
<keyword evidence="4" id="KW-0804">Transcription</keyword>
<dbReference type="NCBIfam" id="TIGR03298">
    <property type="entry name" value="argP"/>
    <property type="match status" value="1"/>
</dbReference>
<evidence type="ECO:0000256" key="2">
    <source>
        <dbReference type="ARBA" id="ARBA00023015"/>
    </source>
</evidence>
<dbReference type="Pfam" id="PF03466">
    <property type="entry name" value="LysR_substrate"/>
    <property type="match status" value="1"/>
</dbReference>
<reference evidence="6 7" key="1">
    <citation type="journal article" date="2018" name="Nat. Biotechnol.">
        <title>A standardized bacterial taxonomy based on genome phylogeny substantially revises the tree of life.</title>
        <authorList>
            <person name="Parks D.H."/>
            <person name="Chuvochina M."/>
            <person name="Waite D.W."/>
            <person name="Rinke C."/>
            <person name="Skarshewski A."/>
            <person name="Chaumeil P.A."/>
            <person name="Hugenholtz P."/>
        </authorList>
    </citation>
    <scope>NUCLEOTIDE SEQUENCE [LARGE SCALE GENOMIC DNA]</scope>
    <source>
        <strain evidence="6">UBA9169</strain>
    </source>
</reference>
<dbReference type="Gene3D" id="3.40.190.290">
    <property type="match status" value="1"/>
</dbReference>
<dbReference type="InterPro" id="IPR005119">
    <property type="entry name" value="LysR_subst-bd"/>
</dbReference>
<dbReference type="AlphaFoldDB" id="A0A348WGG5"/>
<evidence type="ECO:0000256" key="1">
    <source>
        <dbReference type="ARBA" id="ARBA00009437"/>
    </source>
</evidence>
<dbReference type="SUPFAM" id="SSF53850">
    <property type="entry name" value="Periplasmic binding protein-like II"/>
    <property type="match status" value="1"/>
</dbReference>
<dbReference type="PANTHER" id="PTHR30579">
    <property type="entry name" value="TRANSCRIPTIONAL REGULATOR"/>
    <property type="match status" value="1"/>
</dbReference>
<dbReference type="PANTHER" id="PTHR30579:SF2">
    <property type="entry name" value="HTH-TYPE TRANSCRIPTIONAL REGULATOR ARGP"/>
    <property type="match status" value="1"/>
</dbReference>
<name>A0A348WGG5_9RHOB</name>
<evidence type="ECO:0000313" key="7">
    <source>
        <dbReference type="Proteomes" id="UP000264719"/>
    </source>
</evidence>
<organism evidence="6 7">
    <name type="scientific">Roseovarius nubinhibens</name>
    <dbReference type="NCBI Taxonomy" id="314263"/>
    <lineage>
        <taxon>Bacteria</taxon>
        <taxon>Pseudomonadati</taxon>
        <taxon>Pseudomonadota</taxon>
        <taxon>Alphaproteobacteria</taxon>
        <taxon>Rhodobacterales</taxon>
        <taxon>Roseobacteraceae</taxon>
        <taxon>Roseovarius</taxon>
    </lineage>
</organism>